<dbReference type="AlphaFoldDB" id="A0A5B6VSW0"/>
<evidence type="ECO:0000256" key="5">
    <source>
        <dbReference type="ARBA" id="ARBA00022759"/>
    </source>
</evidence>
<keyword evidence="7" id="KW-0695">RNA-directed DNA polymerase</keyword>
<keyword evidence="10" id="KW-1185">Reference proteome</keyword>
<sequence>MVGDGVTTRMQKELGLMQGELTQLQVEFSQLDAKIDARLKEFQEGIKSEVRSEVRSELQSELHSLFKQYFGQSPPVLITGAGMAKGKGILGSPPGFPVKDHLLVSPISDLGHSNLSSRGGKSLRLVSLFCAQAWRFASVDVEDEIQQSRGSMSGNLGQRVPFKSLSQAELEDRRRKGLCFWCGLKYSPGHKCSKSQVFQLVIDPTWEQGSDVKSSNFEELQDYSDHLELVDQVPESLVLSLHALQRLQGHTTMWFSAIIDHTEVVVLVDSGSTRNFIDYKVAKKLQLPVEAGSSLKVMVANGVRLSTQGLCRAVPWAAQGYHFHTNFLLLSVKGFDLVLGIQWLLTLRPIIWDFSNLTMQFQYKKQNCLLRGLVPGSLQLVPSTQFAKCLSLPVQLTDELQSLLGEFEDIFQIAIGLPLPRIHDHKIPLTDETKVVKVKPYRYPAVQKTEIEKLVQEILQAGIIRDSNNPFASPVVMVLRSNHLYVKRSKCTFEASQVEYLGHVISRGVVSMDRSKVDGVLEWSPPISVKDLRGFLGLSGYYRRFIRDYGLIAKSLTTLLQKDVPWHWTTVEQAVFYQLKAAVCQAPVLQNGRPVAFFSKALGVKYQALSIYDNEMLDVLLAVKKWHSYLVGQHFFIKTNHQSLKFLSEQHAITPYQQKWVAKMLGYDYSISYRKGTQNTVADALSRRPYKDMPQLLQCESSIDTSLSDMWARIVASYVDDPKLSQLC</sequence>
<evidence type="ECO:0000313" key="10">
    <source>
        <dbReference type="Proteomes" id="UP000325315"/>
    </source>
</evidence>
<evidence type="ECO:0000256" key="2">
    <source>
        <dbReference type="ARBA" id="ARBA00022679"/>
    </source>
</evidence>
<protein>
    <recommendedName>
        <fullName evidence="1">RNA-directed DNA polymerase</fullName>
        <ecNumber evidence="1">2.7.7.49</ecNumber>
    </recommendedName>
</protein>
<dbReference type="SUPFAM" id="SSF50630">
    <property type="entry name" value="Acid proteases"/>
    <property type="match status" value="1"/>
</dbReference>
<accession>A0A5B6VSW0</accession>
<evidence type="ECO:0000256" key="3">
    <source>
        <dbReference type="ARBA" id="ARBA00022695"/>
    </source>
</evidence>
<dbReference type="Pfam" id="PF08284">
    <property type="entry name" value="RVP_2"/>
    <property type="match status" value="1"/>
</dbReference>
<gene>
    <name evidence="9" type="ORF">EPI10_022730</name>
</gene>
<dbReference type="GO" id="GO:0016787">
    <property type="term" value="F:hydrolase activity"/>
    <property type="evidence" value="ECO:0007669"/>
    <property type="project" value="UniProtKB-KW"/>
</dbReference>
<organism evidence="9 10">
    <name type="scientific">Gossypium australe</name>
    <dbReference type="NCBI Taxonomy" id="47621"/>
    <lineage>
        <taxon>Eukaryota</taxon>
        <taxon>Viridiplantae</taxon>
        <taxon>Streptophyta</taxon>
        <taxon>Embryophyta</taxon>
        <taxon>Tracheophyta</taxon>
        <taxon>Spermatophyta</taxon>
        <taxon>Magnoliopsida</taxon>
        <taxon>eudicotyledons</taxon>
        <taxon>Gunneridae</taxon>
        <taxon>Pentapetalae</taxon>
        <taxon>rosids</taxon>
        <taxon>malvids</taxon>
        <taxon>Malvales</taxon>
        <taxon>Malvaceae</taxon>
        <taxon>Malvoideae</taxon>
        <taxon>Gossypium</taxon>
    </lineage>
</organism>
<keyword evidence="4" id="KW-0540">Nuclease</keyword>
<dbReference type="InterPro" id="IPR043128">
    <property type="entry name" value="Rev_trsase/Diguanyl_cyclase"/>
</dbReference>
<dbReference type="Gene3D" id="3.30.70.270">
    <property type="match status" value="2"/>
</dbReference>
<dbReference type="Gene3D" id="2.40.70.10">
    <property type="entry name" value="Acid Proteases"/>
    <property type="match status" value="1"/>
</dbReference>
<dbReference type="EMBL" id="SMMG02000005">
    <property type="protein sequence ID" value="KAA3472231.1"/>
    <property type="molecule type" value="Genomic_DNA"/>
</dbReference>
<reference evidence="10" key="1">
    <citation type="journal article" date="2019" name="Plant Biotechnol. J.">
        <title>Genome sequencing of the Australian wild diploid species Gossypium australe highlights disease resistance and delayed gland morphogenesis.</title>
        <authorList>
            <person name="Cai Y."/>
            <person name="Cai X."/>
            <person name="Wang Q."/>
            <person name="Wang P."/>
            <person name="Zhang Y."/>
            <person name="Cai C."/>
            <person name="Xu Y."/>
            <person name="Wang K."/>
            <person name="Zhou Z."/>
            <person name="Wang C."/>
            <person name="Geng S."/>
            <person name="Li B."/>
            <person name="Dong Q."/>
            <person name="Hou Y."/>
            <person name="Wang H."/>
            <person name="Ai P."/>
            <person name="Liu Z."/>
            <person name="Yi F."/>
            <person name="Sun M."/>
            <person name="An G."/>
            <person name="Cheng J."/>
            <person name="Zhang Y."/>
            <person name="Shi Q."/>
            <person name="Xie Y."/>
            <person name="Shi X."/>
            <person name="Chang Y."/>
            <person name="Huang F."/>
            <person name="Chen Y."/>
            <person name="Hong S."/>
            <person name="Mi L."/>
            <person name="Sun Q."/>
            <person name="Zhang L."/>
            <person name="Zhou B."/>
            <person name="Peng R."/>
            <person name="Zhang X."/>
            <person name="Liu F."/>
        </authorList>
    </citation>
    <scope>NUCLEOTIDE SEQUENCE [LARGE SCALE GENOMIC DNA]</scope>
    <source>
        <strain evidence="10">cv. PA1801</strain>
    </source>
</reference>
<dbReference type="InterPro" id="IPR043502">
    <property type="entry name" value="DNA/RNA_pol_sf"/>
</dbReference>
<name>A0A5B6VSW0_9ROSI</name>
<evidence type="ECO:0000256" key="4">
    <source>
        <dbReference type="ARBA" id="ARBA00022722"/>
    </source>
</evidence>
<evidence type="ECO:0000256" key="7">
    <source>
        <dbReference type="ARBA" id="ARBA00022918"/>
    </source>
</evidence>
<dbReference type="PANTHER" id="PTHR37984">
    <property type="entry name" value="PROTEIN CBG26694"/>
    <property type="match status" value="1"/>
</dbReference>
<dbReference type="Pfam" id="PF17917">
    <property type="entry name" value="RT_RNaseH"/>
    <property type="match status" value="1"/>
</dbReference>
<dbReference type="PANTHER" id="PTHR37984:SF5">
    <property type="entry name" value="PROTEIN NYNRIN-LIKE"/>
    <property type="match status" value="1"/>
</dbReference>
<dbReference type="SUPFAM" id="SSF56672">
    <property type="entry name" value="DNA/RNA polymerases"/>
    <property type="match status" value="1"/>
</dbReference>
<dbReference type="GO" id="GO:0003964">
    <property type="term" value="F:RNA-directed DNA polymerase activity"/>
    <property type="evidence" value="ECO:0007669"/>
    <property type="project" value="UniProtKB-KW"/>
</dbReference>
<dbReference type="GO" id="GO:0004519">
    <property type="term" value="F:endonuclease activity"/>
    <property type="evidence" value="ECO:0007669"/>
    <property type="project" value="UniProtKB-KW"/>
</dbReference>
<dbReference type="InterPro" id="IPR041373">
    <property type="entry name" value="RT_RNaseH"/>
</dbReference>
<evidence type="ECO:0000256" key="1">
    <source>
        <dbReference type="ARBA" id="ARBA00012493"/>
    </source>
</evidence>
<keyword evidence="2" id="KW-0808">Transferase</keyword>
<dbReference type="Proteomes" id="UP000325315">
    <property type="component" value="Unassembled WGS sequence"/>
</dbReference>
<dbReference type="InterPro" id="IPR021109">
    <property type="entry name" value="Peptidase_aspartic_dom_sf"/>
</dbReference>
<dbReference type="EC" id="2.7.7.49" evidence="1"/>
<keyword evidence="3" id="KW-0548">Nucleotidyltransferase</keyword>
<evidence type="ECO:0000256" key="6">
    <source>
        <dbReference type="ARBA" id="ARBA00022801"/>
    </source>
</evidence>
<dbReference type="Gene3D" id="3.10.10.10">
    <property type="entry name" value="HIV Type 1 Reverse Transcriptase, subunit A, domain 1"/>
    <property type="match status" value="1"/>
</dbReference>
<dbReference type="OrthoDB" id="1738534at2759"/>
<dbReference type="CDD" id="cd00303">
    <property type="entry name" value="retropepsin_like"/>
    <property type="match status" value="1"/>
</dbReference>
<keyword evidence="6" id="KW-0378">Hydrolase</keyword>
<dbReference type="CDD" id="cd09274">
    <property type="entry name" value="RNase_HI_RT_Ty3"/>
    <property type="match status" value="1"/>
</dbReference>
<proteinExistence type="predicted"/>
<comment type="caution">
    <text evidence="9">The sequence shown here is derived from an EMBL/GenBank/DDBJ whole genome shotgun (WGS) entry which is preliminary data.</text>
</comment>
<dbReference type="InterPro" id="IPR050951">
    <property type="entry name" value="Retrovirus_Pol_polyprotein"/>
</dbReference>
<evidence type="ECO:0000313" key="9">
    <source>
        <dbReference type="EMBL" id="KAA3472231.1"/>
    </source>
</evidence>
<dbReference type="FunFam" id="3.30.70.270:FF:000063">
    <property type="entry name" value="Zinc knuckle domaincontaining protein"/>
    <property type="match status" value="1"/>
</dbReference>
<evidence type="ECO:0000259" key="8">
    <source>
        <dbReference type="Pfam" id="PF17917"/>
    </source>
</evidence>
<keyword evidence="5" id="KW-0255">Endonuclease</keyword>
<feature type="domain" description="Reverse transcriptase RNase H-like" evidence="8">
    <location>
        <begin position="578"/>
        <end position="667"/>
    </location>
</feature>